<dbReference type="PaxDb" id="273075-Ta1481"/>
<sequence length="198" mass="22410">MENGEVLISGYRIPYSYAAMPGVKKNLVIIDIKGDEIWQKLRAADRINEWKINVYIPHFIAGSKEVVDSEPSSNLDSAGEFYYNFVQAMRLKNVMLMGEGINADVALKCSMIHPERFSNVIAIDGTGYDGYAEELYRVQKPVLLVWGGARGYRETMIGQSYHDLIAGSVFKVFDNSKRPLEDSTDRFFSMLKNYIAVD</sequence>
<dbReference type="SUPFAM" id="SSF53474">
    <property type="entry name" value="alpha/beta-Hydrolases"/>
    <property type="match status" value="1"/>
</dbReference>
<dbReference type="ESTHER" id="theac-TA1481">
    <property type="family name" value="AlphaBeta_hydrolase"/>
</dbReference>
<dbReference type="OrthoDB" id="56471at2157"/>
<dbReference type="EMBL" id="AL445067">
    <property type="protein sequence ID" value="CAC12599.1"/>
    <property type="molecule type" value="Genomic_DNA"/>
</dbReference>
<protein>
    <submittedName>
        <fullName evidence="1">Uncharacterized protein</fullName>
    </submittedName>
</protein>
<dbReference type="SMR" id="Q9HI64"/>
<dbReference type="STRING" id="273075.gene:9572711"/>
<dbReference type="eggNOG" id="arCOG07416">
    <property type="taxonomic scope" value="Archaea"/>
</dbReference>
<reference evidence="1 2" key="1">
    <citation type="journal article" date="2000" name="Nature">
        <title>The genome sequence of the thermoacidophilic scavenger Thermoplasma acidophilum.</title>
        <authorList>
            <person name="Ruepp A."/>
            <person name="Graml W."/>
            <person name="Santos-Martinez M.L."/>
            <person name="Koretke K.K."/>
            <person name="Volker C."/>
            <person name="Mewes H.W."/>
            <person name="Frishman D."/>
            <person name="Stocker S."/>
            <person name="Lupas A.N."/>
            <person name="Baumeister W."/>
        </authorList>
    </citation>
    <scope>NUCLEOTIDE SEQUENCE [LARGE SCALE GENOMIC DNA]</scope>
    <source>
        <strain evidence="2">ATCC 25905 / DSM 1728 / JCM 9062 / NBRC 15155 / AMRC-C165</strain>
    </source>
</reference>
<dbReference type="RefSeq" id="WP_010901881.1">
    <property type="nucleotide sequence ID" value="NC_002578.1"/>
</dbReference>
<organism evidence="1 2">
    <name type="scientific">Thermoplasma acidophilum (strain ATCC 25905 / DSM 1728 / JCM 9062 / NBRC 15155 / AMRC-C165)</name>
    <dbReference type="NCBI Taxonomy" id="273075"/>
    <lineage>
        <taxon>Archaea</taxon>
        <taxon>Methanobacteriati</taxon>
        <taxon>Thermoplasmatota</taxon>
        <taxon>Thermoplasmata</taxon>
        <taxon>Thermoplasmatales</taxon>
        <taxon>Thermoplasmataceae</taxon>
        <taxon>Thermoplasma</taxon>
    </lineage>
</organism>
<dbReference type="AlphaFoldDB" id="Q9HI64"/>
<evidence type="ECO:0000313" key="2">
    <source>
        <dbReference type="Proteomes" id="UP000001024"/>
    </source>
</evidence>
<proteinExistence type="predicted"/>
<keyword evidence="2" id="KW-1185">Reference proteome</keyword>
<dbReference type="HOGENOM" id="CLU_020336_28_1_2"/>
<evidence type="ECO:0000313" key="1">
    <source>
        <dbReference type="EMBL" id="CAC12599.1"/>
    </source>
</evidence>
<dbReference type="KEGG" id="tac:Ta1481"/>
<dbReference type="EnsemblBacteria" id="CAC12599">
    <property type="protein sequence ID" value="CAC12599"/>
    <property type="gene ID" value="CAC12599"/>
</dbReference>
<accession>Q9HI64</accession>
<name>Q9HI64_THEAC</name>
<dbReference type="InterPro" id="IPR029058">
    <property type="entry name" value="AB_hydrolase_fold"/>
</dbReference>
<dbReference type="Proteomes" id="UP000001024">
    <property type="component" value="Chromosome"/>
</dbReference>
<dbReference type="InParanoid" id="Q9HI64"/>
<dbReference type="Gene3D" id="3.40.50.1820">
    <property type="entry name" value="alpha/beta hydrolase"/>
    <property type="match status" value="1"/>
</dbReference>
<gene>
    <name evidence="1" type="ordered locus">Ta1481</name>
</gene>